<sequence>MPTFESEGFEIAYEVFGEGPPIVAVHGFGSNINVNWVATGWVETLTKAGYQVVALDNRGHGNSEKIYDPAVYGAPDMARDVANLIDHLGFETVALIGYSMGARISAFVCLQNPEKVACAIFGGLGGNMVRPMIDSEEIIAALNAPALSEVTHKTGRQFRIFADHTGSDRKALAACMAGSRTRIAEDDVRAISVPVLVAVGSEDEVGGDPQTLADMLEQGEALVIERRDHMRATGDPQFKNGALAFLSRVYPG</sequence>
<dbReference type="AlphaFoldDB" id="A0A916W1X3"/>
<evidence type="ECO:0000259" key="1">
    <source>
        <dbReference type="Pfam" id="PF00561"/>
    </source>
</evidence>
<dbReference type="EMBL" id="BMKB01000007">
    <property type="protein sequence ID" value="GGA60905.1"/>
    <property type="molecule type" value="Genomic_DNA"/>
</dbReference>
<dbReference type="RefSeq" id="WP_127071577.1">
    <property type="nucleotide sequence ID" value="NZ_BMKB01000007.1"/>
</dbReference>
<feature type="domain" description="AB hydrolase-1" evidence="1">
    <location>
        <begin position="20"/>
        <end position="124"/>
    </location>
</feature>
<dbReference type="PANTHER" id="PTHR43433">
    <property type="entry name" value="HYDROLASE, ALPHA/BETA FOLD FAMILY PROTEIN"/>
    <property type="match status" value="1"/>
</dbReference>
<evidence type="ECO:0000313" key="2">
    <source>
        <dbReference type="EMBL" id="GGA60905.1"/>
    </source>
</evidence>
<dbReference type="SUPFAM" id="SSF53474">
    <property type="entry name" value="alpha/beta-Hydrolases"/>
    <property type="match status" value="1"/>
</dbReference>
<comment type="caution">
    <text evidence="2">The sequence shown here is derived from an EMBL/GenBank/DDBJ whole genome shotgun (WGS) entry which is preliminary data.</text>
</comment>
<proteinExistence type="predicted"/>
<dbReference type="Pfam" id="PF00561">
    <property type="entry name" value="Abhydrolase_1"/>
    <property type="match status" value="1"/>
</dbReference>
<dbReference type="OrthoDB" id="9804723at2"/>
<name>A0A916W1X3_9HYPH</name>
<dbReference type="GO" id="GO:0046503">
    <property type="term" value="P:glycerolipid catabolic process"/>
    <property type="evidence" value="ECO:0007669"/>
    <property type="project" value="TreeGrafter"/>
</dbReference>
<reference evidence="2 3" key="1">
    <citation type="journal article" date="2014" name="Int. J. Syst. Evol. Microbiol.">
        <title>Complete genome sequence of Corynebacterium casei LMG S-19264T (=DSM 44701T), isolated from a smear-ripened cheese.</title>
        <authorList>
            <consortium name="US DOE Joint Genome Institute (JGI-PGF)"/>
            <person name="Walter F."/>
            <person name="Albersmeier A."/>
            <person name="Kalinowski J."/>
            <person name="Ruckert C."/>
        </authorList>
    </citation>
    <scope>NUCLEOTIDE SEQUENCE [LARGE SCALE GENOMIC DNA]</scope>
    <source>
        <strain evidence="2 3">CGMCC 1.15896</strain>
    </source>
</reference>
<dbReference type="InterPro" id="IPR000073">
    <property type="entry name" value="AB_hydrolase_1"/>
</dbReference>
<gene>
    <name evidence="2" type="ORF">GCM10011499_33960</name>
</gene>
<dbReference type="GO" id="GO:0004806">
    <property type="term" value="F:triacylglycerol lipase activity"/>
    <property type="evidence" value="ECO:0007669"/>
    <property type="project" value="TreeGrafter"/>
</dbReference>
<accession>A0A916W1X3</accession>
<dbReference type="InterPro" id="IPR029058">
    <property type="entry name" value="AB_hydrolase_fold"/>
</dbReference>
<dbReference type="InterPro" id="IPR050471">
    <property type="entry name" value="AB_hydrolase"/>
</dbReference>
<dbReference type="PANTHER" id="PTHR43433:SF5">
    <property type="entry name" value="AB HYDROLASE-1 DOMAIN-CONTAINING PROTEIN"/>
    <property type="match status" value="1"/>
</dbReference>
<evidence type="ECO:0000313" key="3">
    <source>
        <dbReference type="Proteomes" id="UP000596977"/>
    </source>
</evidence>
<organism evidence="2 3">
    <name type="scientific">Pelagibacterium lentulum</name>
    <dbReference type="NCBI Taxonomy" id="2029865"/>
    <lineage>
        <taxon>Bacteria</taxon>
        <taxon>Pseudomonadati</taxon>
        <taxon>Pseudomonadota</taxon>
        <taxon>Alphaproteobacteria</taxon>
        <taxon>Hyphomicrobiales</taxon>
        <taxon>Devosiaceae</taxon>
        <taxon>Pelagibacterium</taxon>
    </lineage>
</organism>
<dbReference type="Proteomes" id="UP000596977">
    <property type="component" value="Unassembled WGS sequence"/>
</dbReference>
<dbReference type="Gene3D" id="3.40.50.1820">
    <property type="entry name" value="alpha/beta hydrolase"/>
    <property type="match status" value="1"/>
</dbReference>
<keyword evidence="2" id="KW-0378">Hydrolase</keyword>
<protein>
    <submittedName>
        <fullName evidence="2">Alpha/beta hydrolase</fullName>
    </submittedName>
</protein>
<keyword evidence="3" id="KW-1185">Reference proteome</keyword>